<organism evidence="3 4">
    <name type="scientific">Sphingomonas natans</name>
    <dbReference type="NCBI Taxonomy" id="3063330"/>
    <lineage>
        <taxon>Bacteria</taxon>
        <taxon>Pseudomonadati</taxon>
        <taxon>Pseudomonadota</taxon>
        <taxon>Alphaproteobacteria</taxon>
        <taxon>Sphingomonadales</taxon>
        <taxon>Sphingomonadaceae</taxon>
        <taxon>Sphingomonas</taxon>
    </lineage>
</organism>
<proteinExistence type="predicted"/>
<feature type="signal peptide" evidence="1">
    <location>
        <begin position="1"/>
        <end position="30"/>
    </location>
</feature>
<evidence type="ECO:0000256" key="1">
    <source>
        <dbReference type="SAM" id="SignalP"/>
    </source>
</evidence>
<comment type="caution">
    <text evidence="3">The sequence shown here is derived from an EMBL/GenBank/DDBJ whole genome shotgun (WGS) entry which is preliminary data.</text>
</comment>
<dbReference type="RefSeq" id="WP_303546843.1">
    <property type="nucleotide sequence ID" value="NZ_JAUOTP010000013.1"/>
</dbReference>
<accession>A0ABT8YEZ0</accession>
<sequence length="294" mass="30195">MADDARVRMSLGRCALAISLLTLPLQTAQAATMISASATAFLSDVRLASGATATLTPAGAATGTAPPAFSESTGPVSYSGRLDVGPVATGPLYLSFGANSLTSSAQGDTESPAGSASTMLAFAGFGLLVAQTVTRDSDFASFSASALGSTTTFDGANFVGTSNVTELYVNRDNRDPVFYSDAATSFAPNTIVWDRDGHRVVLNEQILTENMSGDAFVRSLTTNALHIRFTGYAIPGSALSGDVIAGQSRVSVSTTADVPEPATWAMMMLGFGLIGATIRRRGVSPPALARTSAR</sequence>
<feature type="chain" id="PRO_5046627647" evidence="1">
    <location>
        <begin position="31"/>
        <end position="294"/>
    </location>
</feature>
<evidence type="ECO:0000259" key="2">
    <source>
        <dbReference type="Pfam" id="PF07589"/>
    </source>
</evidence>
<dbReference type="Pfam" id="PF07589">
    <property type="entry name" value="PEP-CTERM"/>
    <property type="match status" value="1"/>
</dbReference>
<dbReference type="InterPro" id="IPR013424">
    <property type="entry name" value="Ice-binding_C"/>
</dbReference>
<evidence type="ECO:0000313" key="3">
    <source>
        <dbReference type="EMBL" id="MDO6416905.1"/>
    </source>
</evidence>
<gene>
    <name evidence="3" type="ORF">Q4F19_21150</name>
</gene>
<dbReference type="NCBIfam" id="NF035944">
    <property type="entry name" value="PEPxxWA-CTERM"/>
    <property type="match status" value="1"/>
</dbReference>
<dbReference type="NCBIfam" id="TIGR02595">
    <property type="entry name" value="PEP_CTERM"/>
    <property type="match status" value="1"/>
</dbReference>
<protein>
    <submittedName>
        <fullName evidence="3">PEPxxWA-CTERM sorting domain-containing protein</fullName>
    </submittedName>
</protein>
<dbReference type="EMBL" id="JAUOTP010000013">
    <property type="protein sequence ID" value="MDO6416905.1"/>
    <property type="molecule type" value="Genomic_DNA"/>
</dbReference>
<name>A0ABT8YEZ0_9SPHN</name>
<feature type="domain" description="Ice-binding protein C-terminal" evidence="2">
    <location>
        <begin position="257"/>
        <end position="281"/>
    </location>
</feature>
<keyword evidence="1" id="KW-0732">Signal</keyword>
<keyword evidence="4" id="KW-1185">Reference proteome</keyword>
<reference evidence="3" key="1">
    <citation type="submission" date="2023-07" db="EMBL/GenBank/DDBJ databases">
        <authorList>
            <person name="Kim M."/>
        </authorList>
    </citation>
    <scope>NUCLEOTIDE SEQUENCE</scope>
    <source>
        <strain evidence="3">BIUV-7</strain>
    </source>
</reference>
<evidence type="ECO:0000313" key="4">
    <source>
        <dbReference type="Proteomes" id="UP001169764"/>
    </source>
</evidence>
<dbReference type="Proteomes" id="UP001169764">
    <property type="component" value="Unassembled WGS sequence"/>
</dbReference>